<proteinExistence type="predicted"/>
<sequence length="115" mass="13316">MLEENTSQLLPYRRRLERLAGILKFQQLLKQYPIPVKVKVLNEHGFFIISGLYHHSRESALRDQTLAIVIIYLTNPKSIFVIETIGPRRCTGWNNTSQGLFEKSPMSMLEKTITV</sequence>
<protein>
    <submittedName>
        <fullName evidence="1">Uncharacterized protein</fullName>
    </submittedName>
</protein>
<reference evidence="1" key="1">
    <citation type="submission" date="2020-08" db="EMBL/GenBank/DDBJ databases">
        <title>Multicomponent nature underlies the extraordinary mechanical properties of spider dragline silk.</title>
        <authorList>
            <person name="Kono N."/>
            <person name="Nakamura H."/>
            <person name="Mori M."/>
            <person name="Yoshida Y."/>
            <person name="Ohtoshi R."/>
            <person name="Malay A.D."/>
            <person name="Moran D.A.P."/>
            <person name="Tomita M."/>
            <person name="Numata K."/>
            <person name="Arakawa K."/>
        </authorList>
    </citation>
    <scope>NUCLEOTIDE SEQUENCE</scope>
</reference>
<dbReference type="EMBL" id="BMAV01023462">
    <property type="protein sequence ID" value="GFY79232.1"/>
    <property type="molecule type" value="Genomic_DNA"/>
</dbReference>
<organism evidence="1 2">
    <name type="scientific">Trichonephila inaurata madagascariensis</name>
    <dbReference type="NCBI Taxonomy" id="2747483"/>
    <lineage>
        <taxon>Eukaryota</taxon>
        <taxon>Metazoa</taxon>
        <taxon>Ecdysozoa</taxon>
        <taxon>Arthropoda</taxon>
        <taxon>Chelicerata</taxon>
        <taxon>Arachnida</taxon>
        <taxon>Araneae</taxon>
        <taxon>Araneomorphae</taxon>
        <taxon>Entelegynae</taxon>
        <taxon>Araneoidea</taxon>
        <taxon>Nephilidae</taxon>
        <taxon>Trichonephila</taxon>
        <taxon>Trichonephila inaurata</taxon>
    </lineage>
</organism>
<accession>A0A8X6YYK3</accession>
<evidence type="ECO:0000313" key="1">
    <source>
        <dbReference type="EMBL" id="GFY79232.1"/>
    </source>
</evidence>
<dbReference type="AlphaFoldDB" id="A0A8X6YYK3"/>
<gene>
    <name evidence="1" type="ORF">TNIN_393061</name>
</gene>
<name>A0A8X6YYK3_9ARAC</name>
<evidence type="ECO:0000313" key="2">
    <source>
        <dbReference type="Proteomes" id="UP000886998"/>
    </source>
</evidence>
<keyword evidence="2" id="KW-1185">Reference proteome</keyword>
<comment type="caution">
    <text evidence="1">The sequence shown here is derived from an EMBL/GenBank/DDBJ whole genome shotgun (WGS) entry which is preliminary data.</text>
</comment>
<dbReference type="Proteomes" id="UP000886998">
    <property type="component" value="Unassembled WGS sequence"/>
</dbReference>